<feature type="compositionally biased region" description="Pro residues" evidence="7">
    <location>
        <begin position="70"/>
        <end position="84"/>
    </location>
</feature>
<evidence type="ECO:0000313" key="8">
    <source>
        <dbReference type="EMBL" id="ORX50716.1"/>
    </source>
</evidence>
<comment type="caution">
    <text evidence="8">The sequence shown here is derived from an EMBL/GenBank/DDBJ whole genome shotgun (WGS) entry which is preliminary data.</text>
</comment>
<feature type="compositionally biased region" description="Pro residues" evidence="7">
    <location>
        <begin position="51"/>
        <end position="63"/>
    </location>
</feature>
<dbReference type="Proteomes" id="UP000193719">
    <property type="component" value="Unassembled WGS sequence"/>
</dbReference>
<dbReference type="GO" id="GO:0005737">
    <property type="term" value="C:cytoplasm"/>
    <property type="evidence" value="ECO:0007669"/>
    <property type="project" value="TreeGrafter"/>
</dbReference>
<dbReference type="AlphaFoldDB" id="A0A1Y1VBS7"/>
<accession>A0A1Y1VBS7</accession>
<feature type="compositionally biased region" description="Polar residues" evidence="7">
    <location>
        <begin position="1"/>
        <end position="10"/>
    </location>
</feature>
<keyword evidence="2 6" id="KW-0677">Repeat</keyword>
<dbReference type="Pfam" id="PF00191">
    <property type="entry name" value="Annexin"/>
    <property type="match status" value="4"/>
</dbReference>
<dbReference type="FunFam" id="1.10.220.10:FF:000003">
    <property type="entry name" value="Annexin"/>
    <property type="match status" value="1"/>
</dbReference>
<dbReference type="PROSITE" id="PS00223">
    <property type="entry name" value="ANNEXIN_1"/>
    <property type="match status" value="2"/>
</dbReference>
<dbReference type="GO" id="GO:0005509">
    <property type="term" value="F:calcium ion binding"/>
    <property type="evidence" value="ECO:0007669"/>
    <property type="project" value="InterPro"/>
</dbReference>
<organism evidence="8 9">
    <name type="scientific">Piromyces finnis</name>
    <dbReference type="NCBI Taxonomy" id="1754191"/>
    <lineage>
        <taxon>Eukaryota</taxon>
        <taxon>Fungi</taxon>
        <taxon>Fungi incertae sedis</taxon>
        <taxon>Chytridiomycota</taxon>
        <taxon>Chytridiomycota incertae sedis</taxon>
        <taxon>Neocallimastigomycetes</taxon>
        <taxon>Neocallimastigales</taxon>
        <taxon>Neocallimastigaceae</taxon>
        <taxon>Piromyces</taxon>
    </lineage>
</organism>
<dbReference type="GO" id="GO:0012506">
    <property type="term" value="C:vesicle membrane"/>
    <property type="evidence" value="ECO:0007669"/>
    <property type="project" value="TreeGrafter"/>
</dbReference>
<dbReference type="GO" id="GO:0005886">
    <property type="term" value="C:plasma membrane"/>
    <property type="evidence" value="ECO:0007669"/>
    <property type="project" value="TreeGrafter"/>
</dbReference>
<evidence type="ECO:0000256" key="4">
    <source>
        <dbReference type="ARBA" id="ARBA00023216"/>
    </source>
</evidence>
<comment type="domain">
    <text evidence="6">A pair of annexin repeats may form one binding site for calcium and phospholipid.</text>
</comment>
<keyword evidence="5 6" id="KW-0111">Calcium/phospholipid-binding</keyword>
<dbReference type="SUPFAM" id="SSF47874">
    <property type="entry name" value="Annexin"/>
    <property type="match status" value="1"/>
</dbReference>
<protein>
    <recommendedName>
        <fullName evidence="6">Annexin</fullName>
    </recommendedName>
</protein>
<dbReference type="PRINTS" id="PR00196">
    <property type="entry name" value="ANNEXIN"/>
</dbReference>
<feature type="region of interest" description="Disordered" evidence="7">
    <location>
        <begin position="1"/>
        <end position="173"/>
    </location>
</feature>
<evidence type="ECO:0000256" key="3">
    <source>
        <dbReference type="ARBA" id="ARBA00022837"/>
    </source>
</evidence>
<gene>
    <name evidence="8" type="ORF">BCR36DRAFT_352001</name>
</gene>
<dbReference type="OrthoDB" id="37886at2759"/>
<dbReference type="STRING" id="1754191.A0A1Y1VBS7"/>
<sequence length="512" mass="55412">MYPPYQQSGAGTNGYPYQGYPPPPPQNQYQGYPPPGTGGYPPPQQNLYQGYPPPGTGGYPPPQQNLYQGYPPPGTGGYPPPTGGYPPTGGGHPLTNMPSTAPERAGSAYPPQPSLQAGYLPPTTQGGYTGYPPPSNTPGAYTGYPPASNGYPPQGSYAGYPPQSGFAGYPPTQGYPVHQQNTVYGTGAYGQSIDNFGLGGTSNLLTADEVTKACAELRDAMKGFGTNEAKLISVLGTYPPIQMNQIIKGYKSHYGKSLESAVDSETSGNFGKLCIALSKSILDFDVYCLHEAISGLGTDEDCLIEILVGRTNSDIQAINDAYKAKYRNSLEKDIRGDTSGYFRALLVALVQGNRDEGNGTRDIRSDVEALYRAGEGRLGTDESTFISILCGRPEAHLRQVFAQYQQKYSHSMEKVIKSEFSGDIKKALINLVKSITNHNEFIAEQFEKSMKGLGTNDDKLIRLTVRYRDPIIIAPIKEAYKTMYGKSLKKRIEGDTSGDYRRLLITCIGENK</sequence>
<evidence type="ECO:0000256" key="5">
    <source>
        <dbReference type="ARBA" id="ARBA00023302"/>
    </source>
</evidence>
<dbReference type="PANTHER" id="PTHR10502">
    <property type="entry name" value="ANNEXIN"/>
    <property type="match status" value="1"/>
</dbReference>
<reference evidence="8 9" key="1">
    <citation type="submission" date="2016-08" db="EMBL/GenBank/DDBJ databases">
        <title>Genomes of anaerobic fungi encode conserved fungal cellulosomes for biomass hydrolysis.</title>
        <authorList>
            <consortium name="DOE Joint Genome Institute"/>
            <person name="Haitjema C.H."/>
            <person name="Gilmore S.P."/>
            <person name="Henske J.K."/>
            <person name="Solomon K.V."/>
            <person name="De Groot R."/>
            <person name="Kuo A."/>
            <person name="Mondo S.J."/>
            <person name="Salamov A.A."/>
            <person name="Labutti K."/>
            <person name="Zhao Z."/>
            <person name="Chiniquy J."/>
            <person name="Barry K."/>
            <person name="Brewer H.M."/>
            <person name="Purvine S.O."/>
            <person name="Wright A.T."/>
            <person name="Boxma B."/>
            <person name="Van Alen T."/>
            <person name="Hackstein J.H."/>
            <person name="Baker S.E."/>
            <person name="Grigoriev I.V."/>
            <person name="O'Malley M.A."/>
        </authorList>
    </citation>
    <scope>NUCLEOTIDE SEQUENCE [LARGE SCALE GENOMIC DNA]</scope>
    <source>
        <strain evidence="9">finn</strain>
    </source>
</reference>
<keyword evidence="3 6" id="KW-0106">Calcium</keyword>
<keyword evidence="4 6" id="KW-0041">Annexin</keyword>
<dbReference type="InterPro" id="IPR018252">
    <property type="entry name" value="Annexin_repeat_CS"/>
</dbReference>
<dbReference type="PANTHER" id="PTHR10502:SF102">
    <property type="entry name" value="ANNEXIN B11"/>
    <property type="match status" value="1"/>
</dbReference>
<comment type="similarity">
    <text evidence="1 6">Belongs to the annexin family.</text>
</comment>
<name>A0A1Y1VBS7_9FUNG</name>
<evidence type="ECO:0000256" key="2">
    <source>
        <dbReference type="ARBA" id="ARBA00022737"/>
    </source>
</evidence>
<evidence type="ECO:0000256" key="6">
    <source>
        <dbReference type="RuleBase" id="RU003540"/>
    </source>
</evidence>
<dbReference type="FunFam" id="1.10.220.10:FF:000002">
    <property type="entry name" value="Annexin"/>
    <property type="match status" value="1"/>
</dbReference>
<dbReference type="InterPro" id="IPR018502">
    <property type="entry name" value="Annexin_repeat"/>
</dbReference>
<dbReference type="PROSITE" id="PS51897">
    <property type="entry name" value="ANNEXIN_2"/>
    <property type="match status" value="4"/>
</dbReference>
<dbReference type="InterPro" id="IPR037104">
    <property type="entry name" value="Annexin_sf"/>
</dbReference>
<evidence type="ECO:0000256" key="1">
    <source>
        <dbReference type="ARBA" id="ARBA00007831"/>
    </source>
</evidence>
<dbReference type="InterPro" id="IPR001464">
    <property type="entry name" value="Annexin"/>
</dbReference>
<evidence type="ECO:0000256" key="7">
    <source>
        <dbReference type="SAM" id="MobiDB-lite"/>
    </source>
</evidence>
<dbReference type="GO" id="GO:0005634">
    <property type="term" value="C:nucleus"/>
    <property type="evidence" value="ECO:0007669"/>
    <property type="project" value="TreeGrafter"/>
</dbReference>
<feature type="compositionally biased region" description="Pro residues" evidence="7">
    <location>
        <begin position="19"/>
        <end position="44"/>
    </location>
</feature>
<reference evidence="8 9" key="2">
    <citation type="submission" date="2016-08" db="EMBL/GenBank/DDBJ databases">
        <title>Pervasive Adenine N6-methylation of Active Genes in Fungi.</title>
        <authorList>
            <consortium name="DOE Joint Genome Institute"/>
            <person name="Mondo S.J."/>
            <person name="Dannebaum R.O."/>
            <person name="Kuo R.C."/>
            <person name="Labutti K."/>
            <person name="Haridas S."/>
            <person name="Kuo A."/>
            <person name="Salamov A."/>
            <person name="Ahrendt S.R."/>
            <person name="Lipzen A."/>
            <person name="Sullivan W."/>
            <person name="Andreopoulos W.B."/>
            <person name="Clum A."/>
            <person name="Lindquist E."/>
            <person name="Daum C."/>
            <person name="Ramamoorthy G.K."/>
            <person name="Gryganskyi A."/>
            <person name="Culley D."/>
            <person name="Magnuson J.K."/>
            <person name="James T.Y."/>
            <person name="O'Malley M.A."/>
            <person name="Stajich J.E."/>
            <person name="Spatafora J.W."/>
            <person name="Visel A."/>
            <person name="Grigoriev I.V."/>
        </authorList>
    </citation>
    <scope>NUCLEOTIDE SEQUENCE [LARGE SCALE GENOMIC DNA]</scope>
    <source>
        <strain evidence="9">finn</strain>
    </source>
</reference>
<dbReference type="SMART" id="SM00335">
    <property type="entry name" value="ANX"/>
    <property type="match status" value="4"/>
</dbReference>
<proteinExistence type="inferred from homology"/>
<keyword evidence="9" id="KW-1185">Reference proteome</keyword>
<dbReference type="Gene3D" id="1.10.220.10">
    <property type="entry name" value="Annexin"/>
    <property type="match status" value="4"/>
</dbReference>
<dbReference type="GO" id="GO:0005544">
    <property type="term" value="F:calcium-dependent phospholipid binding"/>
    <property type="evidence" value="ECO:0007669"/>
    <property type="project" value="UniProtKB-KW"/>
</dbReference>
<dbReference type="EMBL" id="MCFH01000020">
    <property type="protein sequence ID" value="ORX50716.1"/>
    <property type="molecule type" value="Genomic_DNA"/>
</dbReference>
<dbReference type="GO" id="GO:0001786">
    <property type="term" value="F:phosphatidylserine binding"/>
    <property type="evidence" value="ECO:0007669"/>
    <property type="project" value="TreeGrafter"/>
</dbReference>
<dbReference type="FunFam" id="1.10.220.10:FF:000005">
    <property type="entry name" value="Annexin"/>
    <property type="match status" value="1"/>
</dbReference>
<evidence type="ECO:0000313" key="9">
    <source>
        <dbReference type="Proteomes" id="UP000193719"/>
    </source>
</evidence>